<organism evidence="1 2">
    <name type="scientific">Candidatus Onthenecus intestinigallinarum</name>
    <dbReference type="NCBI Taxonomy" id="2840875"/>
    <lineage>
        <taxon>Bacteria</taxon>
        <taxon>Bacillati</taxon>
        <taxon>Bacillota</taxon>
        <taxon>Clostridia</taxon>
        <taxon>Eubacteriales</taxon>
        <taxon>Candidatus Onthenecus</taxon>
    </lineage>
</organism>
<gene>
    <name evidence="1" type="ORF">IAB73_07385</name>
</gene>
<dbReference type="InterPro" id="IPR036866">
    <property type="entry name" value="RibonucZ/Hydroxyglut_hydro"/>
</dbReference>
<dbReference type="Proteomes" id="UP000886887">
    <property type="component" value="Unassembled WGS sequence"/>
</dbReference>
<sequence>MKITFLGTGAAELYPGAWCQCDYCTYARTHGGRNVRFTSSIHFADKCLVDFPADVFNKAAQYGVDLLCTELLLCTHPHEDHFDPQMLYWRYRAYGADALPESERYAAPCARFGELPLLRVFGNRGVWARMNAIFGNREVADYAMDFTIPQVYQEYHHAGVDFIPMIASHMEGGERGMIYLIHAQGKTFLYATDSDTYVERTRDCLRAHKVDAVIMEATFGEVNKGRGHMTLGRVWDEVRFFEENGLFNGEPQVWLTHMSPHRTPPYDLLCPMLEGTCVRSAYDGMTLEL</sequence>
<reference evidence="1" key="1">
    <citation type="submission" date="2020-10" db="EMBL/GenBank/DDBJ databases">
        <authorList>
            <person name="Gilroy R."/>
        </authorList>
    </citation>
    <scope>NUCLEOTIDE SEQUENCE</scope>
    <source>
        <strain evidence="1">ChiSxjej2B14-6234</strain>
    </source>
</reference>
<proteinExistence type="predicted"/>
<dbReference type="PANTHER" id="PTHR42663:SF6">
    <property type="entry name" value="HYDROLASE C777.06C-RELATED"/>
    <property type="match status" value="1"/>
</dbReference>
<accession>A0A9D0ZA38</accession>
<name>A0A9D0ZA38_9FIRM</name>
<evidence type="ECO:0008006" key="3">
    <source>
        <dbReference type="Google" id="ProtNLM"/>
    </source>
</evidence>
<evidence type="ECO:0000313" key="2">
    <source>
        <dbReference type="Proteomes" id="UP000886887"/>
    </source>
</evidence>
<comment type="caution">
    <text evidence="1">The sequence shown here is derived from an EMBL/GenBank/DDBJ whole genome shotgun (WGS) entry which is preliminary data.</text>
</comment>
<reference evidence="1" key="2">
    <citation type="journal article" date="2021" name="PeerJ">
        <title>Extensive microbial diversity within the chicken gut microbiome revealed by metagenomics and culture.</title>
        <authorList>
            <person name="Gilroy R."/>
            <person name="Ravi A."/>
            <person name="Getino M."/>
            <person name="Pursley I."/>
            <person name="Horton D.L."/>
            <person name="Alikhan N.F."/>
            <person name="Baker D."/>
            <person name="Gharbi K."/>
            <person name="Hall N."/>
            <person name="Watson M."/>
            <person name="Adriaenssens E.M."/>
            <person name="Foster-Nyarko E."/>
            <person name="Jarju S."/>
            <person name="Secka A."/>
            <person name="Antonio M."/>
            <person name="Oren A."/>
            <person name="Chaudhuri R.R."/>
            <person name="La Ragione R."/>
            <person name="Hildebrand F."/>
            <person name="Pallen M.J."/>
        </authorList>
    </citation>
    <scope>NUCLEOTIDE SEQUENCE</scope>
    <source>
        <strain evidence="1">ChiSxjej2B14-6234</strain>
    </source>
</reference>
<dbReference type="PANTHER" id="PTHR42663">
    <property type="entry name" value="HYDROLASE C777.06C-RELATED-RELATED"/>
    <property type="match status" value="1"/>
</dbReference>
<dbReference type="SUPFAM" id="SSF56281">
    <property type="entry name" value="Metallo-hydrolase/oxidoreductase"/>
    <property type="match status" value="1"/>
</dbReference>
<protein>
    <recommendedName>
        <fullName evidence="3">Metallo-beta-lactamase domain-containing protein</fullName>
    </recommendedName>
</protein>
<evidence type="ECO:0000313" key="1">
    <source>
        <dbReference type="EMBL" id="HIQ72011.1"/>
    </source>
</evidence>
<dbReference type="AlphaFoldDB" id="A0A9D0ZA38"/>
<dbReference type="Gene3D" id="3.60.15.10">
    <property type="entry name" value="Ribonuclease Z/Hydroxyacylglutathione hydrolase-like"/>
    <property type="match status" value="1"/>
</dbReference>
<dbReference type="EMBL" id="DVFJ01000027">
    <property type="protein sequence ID" value="HIQ72011.1"/>
    <property type="molecule type" value="Genomic_DNA"/>
</dbReference>